<evidence type="ECO:0000256" key="1">
    <source>
        <dbReference type="ARBA" id="ARBA00004123"/>
    </source>
</evidence>
<name>A0A8X6UQ75_NEPPI</name>
<dbReference type="GO" id="GO:0000981">
    <property type="term" value="F:DNA-binding transcription factor activity, RNA polymerase II-specific"/>
    <property type="evidence" value="ECO:0007669"/>
    <property type="project" value="InterPro"/>
</dbReference>
<dbReference type="GO" id="GO:0046872">
    <property type="term" value="F:metal ion binding"/>
    <property type="evidence" value="ECO:0007669"/>
    <property type="project" value="UniProtKB-KW"/>
</dbReference>
<feature type="domain" description="LIM zinc-binding" evidence="10">
    <location>
        <begin position="23"/>
        <end position="84"/>
    </location>
</feature>
<dbReference type="GO" id="GO:0048665">
    <property type="term" value="P:neuron fate specification"/>
    <property type="evidence" value="ECO:0007669"/>
    <property type="project" value="InterPro"/>
</dbReference>
<comment type="subcellular location">
    <subcellularLocation>
        <location evidence="1">Nucleus</location>
    </subcellularLocation>
</comment>
<evidence type="ECO:0000259" key="10">
    <source>
        <dbReference type="PROSITE" id="PS50023"/>
    </source>
</evidence>
<dbReference type="SUPFAM" id="SSF57716">
    <property type="entry name" value="Glucocorticoid receptor-like (DNA-binding domain)"/>
    <property type="match status" value="2"/>
</dbReference>
<dbReference type="EMBL" id="BMAW01037273">
    <property type="protein sequence ID" value="GFU47673.1"/>
    <property type="molecule type" value="Genomic_DNA"/>
</dbReference>
<comment type="caution">
    <text evidence="11">The sequence shown here is derived from an EMBL/GenBank/DDBJ whole genome shotgun (WGS) entry which is preliminary data.</text>
</comment>
<dbReference type="Pfam" id="PF00412">
    <property type="entry name" value="LIM"/>
    <property type="match status" value="1"/>
</dbReference>
<sequence length="127" mass="14489">MLSGSSLSEDDQVAVRRMKTEQEVCYACGQLIRDRYLLHVNGRSWHACCLRCSVCQAALDKQPSCFIKDDNVYCRTDYVRYLKNIIKSFLKRRKYLQENSLEPSVPSAPGLFTRRIGFGVPGTKSTT</sequence>
<dbReference type="SMART" id="SM00132">
    <property type="entry name" value="LIM"/>
    <property type="match status" value="1"/>
</dbReference>
<dbReference type="GO" id="GO:0007409">
    <property type="term" value="P:axonogenesis"/>
    <property type="evidence" value="ECO:0007669"/>
    <property type="project" value="TreeGrafter"/>
</dbReference>
<evidence type="ECO:0000256" key="6">
    <source>
        <dbReference type="ARBA" id="ARBA00023125"/>
    </source>
</evidence>
<keyword evidence="5 9" id="KW-0440">LIM domain</keyword>
<evidence type="ECO:0000256" key="3">
    <source>
        <dbReference type="ARBA" id="ARBA00022737"/>
    </source>
</evidence>
<dbReference type="PANTHER" id="PTHR24204">
    <property type="entry name" value="INSULIN GENE ENHANCER PROTEIN"/>
    <property type="match status" value="1"/>
</dbReference>
<reference evidence="11" key="1">
    <citation type="submission" date="2020-08" db="EMBL/GenBank/DDBJ databases">
        <title>Multicomponent nature underlies the extraordinary mechanical properties of spider dragline silk.</title>
        <authorList>
            <person name="Kono N."/>
            <person name="Nakamura H."/>
            <person name="Mori M."/>
            <person name="Yoshida Y."/>
            <person name="Ohtoshi R."/>
            <person name="Malay A.D."/>
            <person name="Moran D.A.P."/>
            <person name="Tomita M."/>
            <person name="Numata K."/>
            <person name="Arakawa K."/>
        </authorList>
    </citation>
    <scope>NUCLEOTIDE SEQUENCE</scope>
</reference>
<evidence type="ECO:0000256" key="9">
    <source>
        <dbReference type="PROSITE-ProRule" id="PRU00125"/>
    </source>
</evidence>
<keyword evidence="8" id="KW-0539">Nucleus</keyword>
<dbReference type="Gene3D" id="2.10.110.10">
    <property type="entry name" value="Cysteine Rich Protein"/>
    <property type="match status" value="1"/>
</dbReference>
<evidence type="ECO:0000256" key="2">
    <source>
        <dbReference type="ARBA" id="ARBA00022723"/>
    </source>
</evidence>
<keyword evidence="12" id="KW-1185">Reference proteome</keyword>
<dbReference type="CDD" id="cd09373">
    <property type="entry name" value="LIM1_AWH"/>
    <property type="match status" value="1"/>
</dbReference>
<evidence type="ECO:0000313" key="12">
    <source>
        <dbReference type="Proteomes" id="UP000887013"/>
    </source>
</evidence>
<evidence type="ECO:0000256" key="7">
    <source>
        <dbReference type="ARBA" id="ARBA00023155"/>
    </source>
</evidence>
<dbReference type="OrthoDB" id="10068367at2759"/>
<gene>
    <name evidence="11" type="primary">X975_19527</name>
    <name evidence="11" type="ORF">NPIL_349141</name>
</gene>
<dbReference type="PROSITE" id="PS50023">
    <property type="entry name" value="LIM_DOMAIN_2"/>
    <property type="match status" value="1"/>
</dbReference>
<keyword evidence="4 9" id="KW-0862">Zinc</keyword>
<accession>A0A8X6UQ75</accession>
<evidence type="ECO:0000313" key="11">
    <source>
        <dbReference type="EMBL" id="GFU47673.1"/>
    </source>
</evidence>
<organism evidence="11 12">
    <name type="scientific">Nephila pilipes</name>
    <name type="common">Giant wood spider</name>
    <name type="synonym">Nephila maculata</name>
    <dbReference type="NCBI Taxonomy" id="299642"/>
    <lineage>
        <taxon>Eukaryota</taxon>
        <taxon>Metazoa</taxon>
        <taxon>Ecdysozoa</taxon>
        <taxon>Arthropoda</taxon>
        <taxon>Chelicerata</taxon>
        <taxon>Arachnida</taxon>
        <taxon>Araneae</taxon>
        <taxon>Araneomorphae</taxon>
        <taxon>Entelegynae</taxon>
        <taxon>Araneoidea</taxon>
        <taxon>Nephilidae</taxon>
        <taxon>Nephila</taxon>
    </lineage>
</organism>
<protein>
    <recommendedName>
        <fullName evidence="10">LIM zinc-binding domain-containing protein</fullName>
    </recommendedName>
</protein>
<dbReference type="InterPro" id="IPR047169">
    <property type="entry name" value="ISL1/2-like"/>
</dbReference>
<dbReference type="GO" id="GO:0045944">
    <property type="term" value="P:positive regulation of transcription by RNA polymerase II"/>
    <property type="evidence" value="ECO:0007669"/>
    <property type="project" value="InterPro"/>
</dbReference>
<evidence type="ECO:0000256" key="8">
    <source>
        <dbReference type="ARBA" id="ARBA00023242"/>
    </source>
</evidence>
<keyword evidence="3" id="KW-0677">Repeat</keyword>
<dbReference type="InterPro" id="IPR001781">
    <property type="entry name" value="Znf_LIM"/>
</dbReference>
<evidence type="ECO:0000256" key="4">
    <source>
        <dbReference type="ARBA" id="ARBA00022833"/>
    </source>
</evidence>
<keyword evidence="7" id="KW-0371">Homeobox</keyword>
<dbReference type="GO" id="GO:0003677">
    <property type="term" value="F:DNA binding"/>
    <property type="evidence" value="ECO:0007669"/>
    <property type="project" value="UniProtKB-KW"/>
</dbReference>
<dbReference type="GO" id="GO:0005634">
    <property type="term" value="C:nucleus"/>
    <property type="evidence" value="ECO:0007669"/>
    <property type="project" value="UniProtKB-SubCell"/>
</dbReference>
<keyword evidence="6" id="KW-0238">DNA-binding</keyword>
<dbReference type="FunFam" id="2.10.110.10:FF:000006">
    <property type="entry name" value="LIM homeobox transcription factor 1-beta"/>
    <property type="match status" value="1"/>
</dbReference>
<keyword evidence="2 9" id="KW-0479">Metal-binding</keyword>
<evidence type="ECO:0000256" key="5">
    <source>
        <dbReference type="ARBA" id="ARBA00023038"/>
    </source>
</evidence>
<dbReference type="AlphaFoldDB" id="A0A8X6UQ75"/>
<dbReference type="PANTHER" id="PTHR24204:SF8">
    <property type="entry name" value="TAILUP, ISOFORM A"/>
    <property type="match status" value="1"/>
</dbReference>
<proteinExistence type="predicted"/>
<dbReference type="PROSITE" id="PS00478">
    <property type="entry name" value="LIM_DOMAIN_1"/>
    <property type="match status" value="1"/>
</dbReference>
<dbReference type="Proteomes" id="UP000887013">
    <property type="component" value="Unassembled WGS sequence"/>
</dbReference>